<evidence type="ECO:0000259" key="5">
    <source>
        <dbReference type="PROSITE" id="PS51063"/>
    </source>
</evidence>
<dbReference type="SUPFAM" id="SSF51206">
    <property type="entry name" value="cAMP-binding domain-like"/>
    <property type="match status" value="1"/>
</dbReference>
<evidence type="ECO:0000313" key="6">
    <source>
        <dbReference type="EMBL" id="EQB31916.1"/>
    </source>
</evidence>
<dbReference type="PANTHER" id="PTHR24567:SF68">
    <property type="entry name" value="DNA-BINDING TRANSCRIPTIONAL DUAL REGULATOR CRP"/>
    <property type="match status" value="1"/>
</dbReference>
<dbReference type="GO" id="GO:0005829">
    <property type="term" value="C:cytosol"/>
    <property type="evidence" value="ECO:0007669"/>
    <property type="project" value="TreeGrafter"/>
</dbReference>
<evidence type="ECO:0000313" key="7">
    <source>
        <dbReference type="Proteomes" id="UP000015523"/>
    </source>
</evidence>
<dbReference type="InterPro" id="IPR014710">
    <property type="entry name" value="RmlC-like_jellyroll"/>
</dbReference>
<sequence>MALVALPHQVRQADAGDYIVKEGDKSSSCHILLSGFAHRHRISAGGDRHILGIQAEGDILNLPSLPPVPSDDFVQALTPVRTAAVPIDAMLELNSMHPAIANALWLEITAEVSVFRAWISNMGRRDARGRIAHLFCELVMRSHPAGGADGCMMTLPLTQIELADATGMTTVHVNRTLRVLEEQGFIRRHRRQITIPDWRRLTELADFRPTAWASRSDIALDRPVEMSN</sequence>
<dbReference type="PROSITE" id="PS51063">
    <property type="entry name" value="HTH_CRP_2"/>
    <property type="match status" value="1"/>
</dbReference>
<evidence type="ECO:0000256" key="3">
    <source>
        <dbReference type="ARBA" id="ARBA00023163"/>
    </source>
</evidence>
<keyword evidence="2" id="KW-0238">DNA-binding</keyword>
<evidence type="ECO:0000259" key="4">
    <source>
        <dbReference type="PROSITE" id="PS50042"/>
    </source>
</evidence>
<keyword evidence="3" id="KW-0804">Transcription</keyword>
<dbReference type="STRING" id="1346791.M529_12205"/>
<gene>
    <name evidence="6" type="ORF">M529_12205</name>
</gene>
<dbReference type="CDD" id="cd00038">
    <property type="entry name" value="CAP_ED"/>
    <property type="match status" value="1"/>
</dbReference>
<dbReference type="PROSITE" id="PS50042">
    <property type="entry name" value="CNMP_BINDING_3"/>
    <property type="match status" value="1"/>
</dbReference>
<dbReference type="Pfam" id="PF00027">
    <property type="entry name" value="cNMP_binding"/>
    <property type="match status" value="1"/>
</dbReference>
<dbReference type="SMART" id="SM00419">
    <property type="entry name" value="HTH_CRP"/>
    <property type="match status" value="1"/>
</dbReference>
<dbReference type="InterPro" id="IPR036390">
    <property type="entry name" value="WH_DNA-bd_sf"/>
</dbReference>
<dbReference type="PANTHER" id="PTHR24567">
    <property type="entry name" value="CRP FAMILY TRANSCRIPTIONAL REGULATORY PROTEIN"/>
    <property type="match status" value="1"/>
</dbReference>
<dbReference type="Gene3D" id="1.10.10.10">
    <property type="entry name" value="Winged helix-like DNA-binding domain superfamily/Winged helix DNA-binding domain"/>
    <property type="match status" value="1"/>
</dbReference>
<proteinExistence type="predicted"/>
<dbReference type="RefSeq" id="WP_021318239.1">
    <property type="nucleotide sequence ID" value="NZ_AUWY01000085.1"/>
</dbReference>
<keyword evidence="1" id="KW-0805">Transcription regulation</keyword>
<dbReference type="EMBL" id="AUWY01000085">
    <property type="protein sequence ID" value="EQB31916.1"/>
    <property type="molecule type" value="Genomic_DNA"/>
</dbReference>
<dbReference type="eggNOG" id="COG0664">
    <property type="taxonomic scope" value="Bacteria"/>
</dbReference>
<dbReference type="InterPro" id="IPR018490">
    <property type="entry name" value="cNMP-bd_dom_sf"/>
</dbReference>
<feature type="domain" description="Cyclic nucleotide-binding" evidence="4">
    <location>
        <begin position="1"/>
        <end position="65"/>
    </location>
</feature>
<dbReference type="AlphaFoldDB" id="T0J1Q8"/>
<dbReference type="GO" id="GO:0003677">
    <property type="term" value="F:DNA binding"/>
    <property type="evidence" value="ECO:0007669"/>
    <property type="project" value="UniProtKB-KW"/>
</dbReference>
<dbReference type="Gene3D" id="2.60.120.10">
    <property type="entry name" value="Jelly Rolls"/>
    <property type="match status" value="1"/>
</dbReference>
<dbReference type="InterPro" id="IPR036388">
    <property type="entry name" value="WH-like_DNA-bd_sf"/>
</dbReference>
<organism evidence="6 7">
    <name type="scientific">Sphingobium ummariense RL-3</name>
    <dbReference type="NCBI Taxonomy" id="1346791"/>
    <lineage>
        <taxon>Bacteria</taxon>
        <taxon>Pseudomonadati</taxon>
        <taxon>Pseudomonadota</taxon>
        <taxon>Alphaproteobacteria</taxon>
        <taxon>Sphingomonadales</taxon>
        <taxon>Sphingomonadaceae</taxon>
        <taxon>Sphingobium</taxon>
    </lineage>
</organism>
<evidence type="ECO:0000256" key="2">
    <source>
        <dbReference type="ARBA" id="ARBA00023125"/>
    </source>
</evidence>
<dbReference type="OrthoDB" id="6155297at2"/>
<dbReference type="GO" id="GO:0003700">
    <property type="term" value="F:DNA-binding transcription factor activity"/>
    <property type="evidence" value="ECO:0007669"/>
    <property type="project" value="TreeGrafter"/>
</dbReference>
<accession>T0J1Q8</accession>
<dbReference type="SUPFAM" id="SSF46785">
    <property type="entry name" value="Winged helix' DNA-binding domain"/>
    <property type="match status" value="1"/>
</dbReference>
<name>T0J1Q8_9SPHN</name>
<dbReference type="PATRIC" id="fig|1346791.3.peg.2347"/>
<dbReference type="Proteomes" id="UP000015523">
    <property type="component" value="Unassembled WGS sequence"/>
</dbReference>
<dbReference type="CDD" id="cd00092">
    <property type="entry name" value="HTH_CRP"/>
    <property type="match status" value="1"/>
</dbReference>
<dbReference type="Pfam" id="PF13545">
    <property type="entry name" value="HTH_Crp_2"/>
    <property type="match status" value="1"/>
</dbReference>
<evidence type="ECO:0000256" key="1">
    <source>
        <dbReference type="ARBA" id="ARBA00023015"/>
    </source>
</evidence>
<dbReference type="InterPro" id="IPR000595">
    <property type="entry name" value="cNMP-bd_dom"/>
</dbReference>
<protein>
    <recommendedName>
        <fullName evidence="8">HTH crp-type domain-containing protein</fullName>
    </recommendedName>
</protein>
<comment type="caution">
    <text evidence="6">The sequence shown here is derived from an EMBL/GenBank/DDBJ whole genome shotgun (WGS) entry which is preliminary data.</text>
</comment>
<dbReference type="InterPro" id="IPR012318">
    <property type="entry name" value="HTH_CRP"/>
</dbReference>
<dbReference type="InterPro" id="IPR050397">
    <property type="entry name" value="Env_Response_Regulators"/>
</dbReference>
<reference evidence="6 7" key="1">
    <citation type="journal article" date="2013" name="Genome Announc.">
        <title>Draft Genome Sequence of Sphingobium ummariense Strain RL-3, a Hexachlorocyclohexane-Degrading Bacterium.</title>
        <authorList>
            <person name="Kohli P."/>
            <person name="Dua A."/>
            <person name="Sangwan N."/>
            <person name="Oldach P."/>
            <person name="Khurana J.P."/>
            <person name="Lal R."/>
        </authorList>
    </citation>
    <scope>NUCLEOTIDE SEQUENCE [LARGE SCALE GENOMIC DNA]</scope>
    <source>
        <strain evidence="6 7">RL-3</strain>
    </source>
</reference>
<evidence type="ECO:0008006" key="8">
    <source>
        <dbReference type="Google" id="ProtNLM"/>
    </source>
</evidence>
<keyword evidence="7" id="KW-1185">Reference proteome</keyword>
<feature type="domain" description="HTH crp-type" evidence="5">
    <location>
        <begin position="125"/>
        <end position="199"/>
    </location>
</feature>